<comment type="caution">
    <text evidence="2">The sequence shown here is derived from an EMBL/GenBank/DDBJ whole genome shotgun (WGS) entry which is preliminary data.</text>
</comment>
<dbReference type="AlphaFoldDB" id="A0A392NAS4"/>
<accession>A0A392NAS4</accession>
<evidence type="ECO:0000259" key="1">
    <source>
        <dbReference type="Pfam" id="PF13456"/>
    </source>
</evidence>
<proteinExistence type="predicted"/>
<dbReference type="PANTHER" id="PTHR47723:SF13">
    <property type="entry name" value="PUTATIVE-RELATED"/>
    <property type="match status" value="1"/>
</dbReference>
<organism evidence="2 3">
    <name type="scientific">Trifolium medium</name>
    <dbReference type="NCBI Taxonomy" id="97028"/>
    <lineage>
        <taxon>Eukaryota</taxon>
        <taxon>Viridiplantae</taxon>
        <taxon>Streptophyta</taxon>
        <taxon>Embryophyta</taxon>
        <taxon>Tracheophyta</taxon>
        <taxon>Spermatophyta</taxon>
        <taxon>Magnoliopsida</taxon>
        <taxon>eudicotyledons</taxon>
        <taxon>Gunneridae</taxon>
        <taxon>Pentapetalae</taxon>
        <taxon>rosids</taxon>
        <taxon>fabids</taxon>
        <taxon>Fabales</taxon>
        <taxon>Fabaceae</taxon>
        <taxon>Papilionoideae</taxon>
        <taxon>50 kb inversion clade</taxon>
        <taxon>NPAAA clade</taxon>
        <taxon>Hologalegina</taxon>
        <taxon>IRL clade</taxon>
        <taxon>Trifolieae</taxon>
        <taxon>Trifolium</taxon>
    </lineage>
</organism>
<dbReference type="InterPro" id="IPR053151">
    <property type="entry name" value="RNase_H-like"/>
</dbReference>
<dbReference type="GO" id="GO:0003676">
    <property type="term" value="F:nucleic acid binding"/>
    <property type="evidence" value="ECO:0007669"/>
    <property type="project" value="InterPro"/>
</dbReference>
<dbReference type="EMBL" id="LXQA010032091">
    <property type="protein sequence ID" value="MCH96339.1"/>
    <property type="molecule type" value="Genomic_DNA"/>
</dbReference>
<evidence type="ECO:0000313" key="2">
    <source>
        <dbReference type="EMBL" id="MCH96339.1"/>
    </source>
</evidence>
<dbReference type="SUPFAM" id="SSF53098">
    <property type="entry name" value="Ribonuclease H-like"/>
    <property type="match status" value="1"/>
</dbReference>
<dbReference type="Pfam" id="PF13456">
    <property type="entry name" value="RVT_3"/>
    <property type="match status" value="1"/>
</dbReference>
<feature type="domain" description="RNase H type-1" evidence="1">
    <location>
        <begin position="8"/>
        <end position="70"/>
    </location>
</feature>
<dbReference type="InterPro" id="IPR002156">
    <property type="entry name" value="RNaseH_domain"/>
</dbReference>
<dbReference type="CDD" id="cd06222">
    <property type="entry name" value="RNase_H_like"/>
    <property type="match status" value="1"/>
</dbReference>
<keyword evidence="3" id="KW-1185">Reference proteome</keyword>
<sequence>MDGACREGGLIKGSEGGWLDGFAKFVGHGNAYLAELWGVFEGLTHARRLNFTHVELNVDSLVVVKVITSNGCGSMIGRFLSKRLEA</sequence>
<dbReference type="InterPro" id="IPR036397">
    <property type="entry name" value="RNaseH_sf"/>
</dbReference>
<dbReference type="PANTHER" id="PTHR47723">
    <property type="entry name" value="OS05G0353850 PROTEIN"/>
    <property type="match status" value="1"/>
</dbReference>
<name>A0A392NAS4_9FABA</name>
<evidence type="ECO:0000313" key="3">
    <source>
        <dbReference type="Proteomes" id="UP000265520"/>
    </source>
</evidence>
<reference evidence="2 3" key="1">
    <citation type="journal article" date="2018" name="Front. Plant Sci.">
        <title>Red Clover (Trifolium pratense) and Zigzag Clover (T. medium) - A Picture of Genomic Similarities and Differences.</title>
        <authorList>
            <person name="Dluhosova J."/>
            <person name="Istvanek J."/>
            <person name="Nedelnik J."/>
            <person name="Repkova J."/>
        </authorList>
    </citation>
    <scope>NUCLEOTIDE SEQUENCE [LARGE SCALE GENOMIC DNA]</scope>
    <source>
        <strain evidence="3">cv. 10/8</strain>
        <tissue evidence="2">Leaf</tissue>
    </source>
</reference>
<protein>
    <submittedName>
        <fullName evidence="2">Ribonuclease H protein</fullName>
    </submittedName>
</protein>
<dbReference type="Proteomes" id="UP000265520">
    <property type="component" value="Unassembled WGS sequence"/>
</dbReference>
<dbReference type="Gene3D" id="3.30.420.10">
    <property type="entry name" value="Ribonuclease H-like superfamily/Ribonuclease H"/>
    <property type="match status" value="1"/>
</dbReference>
<dbReference type="InterPro" id="IPR044730">
    <property type="entry name" value="RNase_H-like_dom_plant"/>
</dbReference>
<dbReference type="GO" id="GO:0004523">
    <property type="term" value="F:RNA-DNA hybrid ribonuclease activity"/>
    <property type="evidence" value="ECO:0007669"/>
    <property type="project" value="InterPro"/>
</dbReference>
<dbReference type="InterPro" id="IPR012337">
    <property type="entry name" value="RNaseH-like_sf"/>
</dbReference>